<protein>
    <submittedName>
        <fullName evidence="2">Uncharacterized protein</fullName>
    </submittedName>
</protein>
<name>A0A7R9GJV9_9CRUS</name>
<dbReference type="GO" id="GO:0000902">
    <property type="term" value="P:cell morphogenesis"/>
    <property type="evidence" value="ECO:0007669"/>
    <property type="project" value="InterPro"/>
</dbReference>
<sequence length="290" mass="32000">MCSSGLRHGVPRTLDETLSTSVYCRSQIHLSRQLAYLHPELTMPIFSEITYRFKSARPPVRQLLLSYLLPWLSNMELIDRHVPPANPLDDIQYNSDNSPARMGTCRDGMGSVEATEMVLNNLFYITAESKRVVLYMGRSRPSHLVDELMAELQTVEALNFLIERMERPPFFRLTCVRKGSTHSENGAGVMDESVSTVATLLAPPSSANVTSELPPTSSGTSASPSAGTVRERSASGATNKKLSEDSGRLQEKYFDAAVIVIMPLPHQLKHYSSSKVEGTISSRKPNSGQV</sequence>
<reference evidence="2" key="1">
    <citation type="submission" date="2020-11" db="EMBL/GenBank/DDBJ databases">
        <authorList>
            <person name="Tran Van P."/>
        </authorList>
    </citation>
    <scope>NUCLEOTIDE SEQUENCE</scope>
</reference>
<dbReference type="PANTHER" id="PTHR12295">
    <property type="entry name" value="FURRY-RELATED"/>
    <property type="match status" value="1"/>
</dbReference>
<feature type="region of interest" description="Disordered" evidence="1">
    <location>
        <begin position="270"/>
        <end position="290"/>
    </location>
</feature>
<evidence type="ECO:0000256" key="1">
    <source>
        <dbReference type="SAM" id="MobiDB-lite"/>
    </source>
</evidence>
<dbReference type="GO" id="GO:0030427">
    <property type="term" value="C:site of polarized growth"/>
    <property type="evidence" value="ECO:0007669"/>
    <property type="project" value="TreeGrafter"/>
</dbReference>
<proteinExistence type="predicted"/>
<keyword evidence="3" id="KW-1185">Reference proteome</keyword>
<dbReference type="EMBL" id="CAJPEX010006466">
    <property type="protein sequence ID" value="CAG0924085.1"/>
    <property type="molecule type" value="Genomic_DNA"/>
</dbReference>
<feature type="non-terminal residue" evidence="2">
    <location>
        <position position="1"/>
    </location>
</feature>
<dbReference type="EMBL" id="OA888503">
    <property type="protein sequence ID" value="CAD7283933.1"/>
    <property type="molecule type" value="Genomic_DNA"/>
</dbReference>
<accession>A0A7R9GJV9</accession>
<feature type="region of interest" description="Disordered" evidence="1">
    <location>
        <begin position="205"/>
        <end position="246"/>
    </location>
</feature>
<evidence type="ECO:0000313" key="3">
    <source>
        <dbReference type="Proteomes" id="UP000678499"/>
    </source>
</evidence>
<dbReference type="Proteomes" id="UP000678499">
    <property type="component" value="Unassembled WGS sequence"/>
</dbReference>
<dbReference type="GO" id="GO:0005938">
    <property type="term" value="C:cell cortex"/>
    <property type="evidence" value="ECO:0007669"/>
    <property type="project" value="TreeGrafter"/>
</dbReference>
<dbReference type="InterPro" id="IPR039867">
    <property type="entry name" value="Furry/Tao3/Mor2"/>
</dbReference>
<dbReference type="GO" id="GO:0031175">
    <property type="term" value="P:neuron projection development"/>
    <property type="evidence" value="ECO:0007669"/>
    <property type="project" value="TreeGrafter"/>
</dbReference>
<evidence type="ECO:0000313" key="2">
    <source>
        <dbReference type="EMBL" id="CAD7283933.1"/>
    </source>
</evidence>
<organism evidence="2">
    <name type="scientific">Notodromas monacha</name>
    <dbReference type="NCBI Taxonomy" id="399045"/>
    <lineage>
        <taxon>Eukaryota</taxon>
        <taxon>Metazoa</taxon>
        <taxon>Ecdysozoa</taxon>
        <taxon>Arthropoda</taxon>
        <taxon>Crustacea</taxon>
        <taxon>Oligostraca</taxon>
        <taxon>Ostracoda</taxon>
        <taxon>Podocopa</taxon>
        <taxon>Podocopida</taxon>
        <taxon>Cypridocopina</taxon>
        <taxon>Cypridoidea</taxon>
        <taxon>Cyprididae</taxon>
        <taxon>Notodromas</taxon>
    </lineage>
</organism>
<feature type="compositionally biased region" description="Low complexity" evidence="1">
    <location>
        <begin position="214"/>
        <end position="228"/>
    </location>
</feature>
<dbReference type="AlphaFoldDB" id="A0A7R9GJV9"/>
<dbReference type="PANTHER" id="PTHR12295:SF30">
    <property type="entry name" value="PROTEIN FURRY"/>
    <property type="match status" value="1"/>
</dbReference>
<gene>
    <name evidence="2" type="ORF">NMOB1V02_LOCUS11541</name>
</gene>
<dbReference type="OrthoDB" id="6287725at2759"/>